<organism evidence="2 3">
    <name type="scientific">Crocosphaera chwakensis CCY0110</name>
    <dbReference type="NCBI Taxonomy" id="391612"/>
    <lineage>
        <taxon>Bacteria</taxon>
        <taxon>Bacillati</taxon>
        <taxon>Cyanobacteriota</taxon>
        <taxon>Cyanophyceae</taxon>
        <taxon>Oscillatoriophycideae</taxon>
        <taxon>Chroococcales</taxon>
        <taxon>Aphanothecaceae</taxon>
        <taxon>Crocosphaera</taxon>
        <taxon>Crocosphaera chwakensis</taxon>
    </lineage>
</organism>
<dbReference type="InterPro" id="IPR051910">
    <property type="entry name" value="ComF/GntX_DNA_util-trans"/>
</dbReference>
<dbReference type="eggNOG" id="COG1040">
    <property type="taxonomic scope" value="Bacteria"/>
</dbReference>
<keyword evidence="3" id="KW-1185">Reference proteome</keyword>
<dbReference type="InterPro" id="IPR029057">
    <property type="entry name" value="PRTase-like"/>
</dbReference>
<accession>A3IMH6</accession>
<name>A3IMH6_9CHRO</name>
<gene>
    <name evidence="2" type="ORF">CY0110_28339</name>
</gene>
<dbReference type="RefSeq" id="WP_008274567.1">
    <property type="nucleotide sequence ID" value="NZ_AAXW01000007.1"/>
</dbReference>
<dbReference type="Gene3D" id="3.40.50.2020">
    <property type="match status" value="1"/>
</dbReference>
<evidence type="ECO:0000313" key="3">
    <source>
        <dbReference type="Proteomes" id="UP000003781"/>
    </source>
</evidence>
<dbReference type="SUPFAM" id="SSF53271">
    <property type="entry name" value="PRTase-like"/>
    <property type="match status" value="1"/>
</dbReference>
<dbReference type="PANTHER" id="PTHR47505:SF1">
    <property type="entry name" value="DNA UTILIZATION PROTEIN YHGH"/>
    <property type="match status" value="1"/>
</dbReference>
<evidence type="ECO:0000313" key="2">
    <source>
        <dbReference type="EMBL" id="EAZ92345.1"/>
    </source>
</evidence>
<dbReference type="OrthoDB" id="9779910at2"/>
<evidence type="ECO:0000256" key="1">
    <source>
        <dbReference type="ARBA" id="ARBA00008007"/>
    </source>
</evidence>
<comment type="similarity">
    <text evidence="1">Belongs to the ComF/GntX family.</text>
</comment>
<sequence>MLNNILSLFLQNNCPLCERATSEEICDYCQKQLKSFQLKQPQKFWKGDLPLFVWGEYDGKLKQAIAAFKYDKHLQIGELLGVWLAETWQNYSLINPNLFPLIIPIPIHQTKEKIRGFNQSEIIARGFCQVTKYPLKKRGLIRVRSTKPMFSLTVEEKENNIKGAFKLGKSLQNYSVSRPILLIDDIYTTGTTVKEAARMLQHQGKKVLGVLSVCTPRHL</sequence>
<dbReference type="EMBL" id="AAXW01000007">
    <property type="protein sequence ID" value="EAZ92345.1"/>
    <property type="molecule type" value="Genomic_DNA"/>
</dbReference>
<dbReference type="InterPro" id="IPR000836">
    <property type="entry name" value="PRTase_dom"/>
</dbReference>
<proteinExistence type="inferred from homology"/>
<evidence type="ECO:0008006" key="4">
    <source>
        <dbReference type="Google" id="ProtNLM"/>
    </source>
</evidence>
<dbReference type="CDD" id="cd06223">
    <property type="entry name" value="PRTases_typeI"/>
    <property type="match status" value="1"/>
</dbReference>
<dbReference type="Proteomes" id="UP000003781">
    <property type="component" value="Unassembled WGS sequence"/>
</dbReference>
<reference evidence="2 3" key="1">
    <citation type="submission" date="2007-03" db="EMBL/GenBank/DDBJ databases">
        <authorList>
            <person name="Stal L."/>
            <person name="Ferriera S."/>
            <person name="Johnson J."/>
            <person name="Kravitz S."/>
            <person name="Beeson K."/>
            <person name="Sutton G."/>
            <person name="Rogers Y.-H."/>
            <person name="Friedman R."/>
            <person name="Frazier M."/>
            <person name="Venter J.C."/>
        </authorList>
    </citation>
    <scope>NUCLEOTIDE SEQUENCE [LARGE SCALE GENOMIC DNA]</scope>
    <source>
        <strain evidence="2 3">CCY0110</strain>
    </source>
</reference>
<comment type="caution">
    <text evidence="2">The sequence shown here is derived from an EMBL/GenBank/DDBJ whole genome shotgun (WGS) entry which is preliminary data.</text>
</comment>
<dbReference type="PANTHER" id="PTHR47505">
    <property type="entry name" value="DNA UTILIZATION PROTEIN YHGH"/>
    <property type="match status" value="1"/>
</dbReference>
<dbReference type="AlphaFoldDB" id="A3IMH6"/>
<protein>
    <recommendedName>
        <fullName evidence="4">Phosphoribosyltransferase domain-containing protein</fullName>
    </recommendedName>
</protein>